<dbReference type="NCBIfam" id="NF045842">
    <property type="entry name" value="MIP_near_MIB"/>
    <property type="match status" value="1"/>
</dbReference>
<dbReference type="EMBL" id="CP107525">
    <property type="protein sequence ID" value="UZW64281.1"/>
    <property type="molecule type" value="Genomic_DNA"/>
</dbReference>
<organism evidence="5 6">
    <name type="scientific">Mycoplasmopsis synoviae</name>
    <name type="common">Mycoplasma synoviae</name>
    <dbReference type="NCBI Taxonomy" id="2109"/>
    <lineage>
        <taxon>Bacteria</taxon>
        <taxon>Bacillati</taxon>
        <taxon>Mycoplasmatota</taxon>
        <taxon>Mycoplasmoidales</taxon>
        <taxon>Metamycoplasmataceae</taxon>
        <taxon>Mycoplasmopsis</taxon>
    </lineage>
</organism>
<evidence type="ECO:0000256" key="3">
    <source>
        <dbReference type="SAM" id="SignalP"/>
    </source>
</evidence>
<accession>A0AAX3F0A8</accession>
<dbReference type="AlphaFoldDB" id="A0AAX3F0A8"/>
<evidence type="ECO:0000256" key="1">
    <source>
        <dbReference type="SAM" id="Coils"/>
    </source>
</evidence>
<evidence type="ECO:0000256" key="2">
    <source>
        <dbReference type="SAM" id="MobiDB-lite"/>
    </source>
</evidence>
<dbReference type="Proteomes" id="UP001164481">
    <property type="component" value="Chromosome"/>
</dbReference>
<dbReference type="Pfam" id="PF01732">
    <property type="entry name" value="Mycop_pep_DUF31"/>
    <property type="match status" value="1"/>
</dbReference>
<dbReference type="RefSeq" id="WP_154221716.1">
    <property type="nucleotide sequence ID" value="NZ_CP034544.1"/>
</dbReference>
<reference evidence="5" key="1">
    <citation type="submission" date="2022-10" db="EMBL/GenBank/DDBJ databases">
        <authorList>
            <person name="Wei X."/>
        </authorList>
    </citation>
    <scope>NUCLEOTIDE SEQUENCE</scope>
    <source>
        <strain evidence="5">SD2</strain>
    </source>
</reference>
<evidence type="ECO:0000313" key="5">
    <source>
        <dbReference type="EMBL" id="UZW64281.1"/>
    </source>
</evidence>
<gene>
    <name evidence="5" type="ORF">OIE46_02790</name>
</gene>
<evidence type="ECO:0000313" key="6">
    <source>
        <dbReference type="Proteomes" id="UP001164481"/>
    </source>
</evidence>
<dbReference type="NCBIfam" id="NF045841">
    <property type="entry name" value="Ig_SerProt_MIP"/>
    <property type="match status" value="1"/>
</dbReference>
<feature type="coiled-coil region" evidence="1">
    <location>
        <begin position="289"/>
        <end position="323"/>
    </location>
</feature>
<protein>
    <recommendedName>
        <fullName evidence="4">DUF31 domain-containing protein</fullName>
    </recommendedName>
</protein>
<keyword evidence="3" id="KW-0732">Signal</keyword>
<feature type="compositionally biased region" description="Basic and acidic residues" evidence="2">
    <location>
        <begin position="32"/>
        <end position="48"/>
    </location>
</feature>
<proteinExistence type="predicted"/>
<keyword evidence="1" id="KW-0175">Coiled coil</keyword>
<feature type="signal peptide" evidence="3">
    <location>
        <begin position="1"/>
        <end position="23"/>
    </location>
</feature>
<evidence type="ECO:0000259" key="4">
    <source>
        <dbReference type="Pfam" id="PF01732"/>
    </source>
</evidence>
<name>A0AAX3F0A8_MYCSY</name>
<dbReference type="PROSITE" id="PS51257">
    <property type="entry name" value="PROKAR_LIPOPROTEIN"/>
    <property type="match status" value="1"/>
</dbReference>
<feature type="region of interest" description="Disordered" evidence="2">
    <location>
        <begin position="30"/>
        <end position="69"/>
    </location>
</feature>
<reference evidence="5" key="2">
    <citation type="submission" date="2022-11" db="EMBL/GenBank/DDBJ databases">
        <title>complete genomes of mycoplasma synoviae ZX313 strain and SD2 strain.</title>
        <authorList>
            <person name="Zhong Q."/>
        </authorList>
    </citation>
    <scope>NUCLEOTIDE SEQUENCE</scope>
    <source>
        <strain evidence="5">SD2</strain>
    </source>
</reference>
<sequence length="797" mass="88109">MKNKIKRKIFFSSLIAASILSTAAAMSCGAPQEEKKPTNPKDENKDGGIVDLPPTIGGTGEGGGSPRTYGSIDPVQSKLVGSWADYTKLSIAKRYEVDNKAYLNGLKSQYDIDPKQEFVPSDIKNGFGTVQAYDDKATKLGLPDFVTSYLKGFTTYSGSGLEISPNVSGPALGFWNSEQSGFDGRSRFLPNDLYKNTALQTYSISYVNEVKGDYVNEVKGDIEGTGKNTLKSNKGTAWILDYVKPTDSSYPTKWYIATNIHVIGDLTFTKSQTDSFGSDFTSIYDEEREKPLIKEARKVKAQIDELQNEYNEVYRKLQTKEHENDQALKARADQLNFELAPPLQKKLKDLNAQISGLTKNVTLAILDSDVPLQTTLNTVSADSRMKFVTLPASAVNIVYTANDFLKTSPKDYLDATSTHNKDYLNNQEMADFAVLEIDFSKVTGEFKYTKNSVGDKPAKEMTVNSAQELARVMTNAYASTEKQDKQIKFAKNSLFYQYKDLTNEKVTVTNDANKQKLQVSRIVANFVSLGYPIAKDDLVNLRAEFPAKYAGREGILLAENDNSLWTNKPQKGRNFYQEFGNRLNRSMILRNFVQYPGIYDLFITNPVINKGVGFNIKQIKDKTSSYQQGNYLNYGLAYSLESWRPAPGASGSSLRDLNNEVLGINFAIRAGAGSGTSLIQAFRSEGANYGGVYGSYNLPQYDLIYGGGKDQRTSYREALAKILKNGETTNLFTSGVNVIPEEYKFRTNALINFTNSSNPEEAGLITNTGGGVQALTDQNKKYGSTITNPVVLPEGTS</sequence>
<feature type="domain" description="DUF31" evidence="4">
    <location>
        <begin position="191"/>
        <end position="667"/>
    </location>
</feature>
<feature type="chain" id="PRO_5043332050" description="DUF31 domain-containing protein" evidence="3">
    <location>
        <begin position="24"/>
        <end position="797"/>
    </location>
</feature>
<dbReference type="InterPro" id="IPR022382">
    <property type="entry name" value="Mycoplasma_peptidase_DUF31"/>
</dbReference>